<dbReference type="GO" id="GO:0006260">
    <property type="term" value="P:DNA replication"/>
    <property type="evidence" value="ECO:0007669"/>
    <property type="project" value="UniProtKB-KW"/>
</dbReference>
<keyword evidence="5 8" id="KW-0239">DNA-directed DNA polymerase</keyword>
<evidence type="ECO:0000256" key="7">
    <source>
        <dbReference type="ARBA" id="ARBA00049244"/>
    </source>
</evidence>
<dbReference type="PANTHER" id="PTHR33568">
    <property type="entry name" value="DNA POLYMERASE"/>
    <property type="match status" value="1"/>
</dbReference>
<accession>A0A896Z909</accession>
<dbReference type="InterPro" id="IPR036397">
    <property type="entry name" value="RNaseH_sf"/>
</dbReference>
<dbReference type="SMART" id="SM00486">
    <property type="entry name" value="POLBc"/>
    <property type="match status" value="1"/>
</dbReference>
<evidence type="ECO:0000256" key="5">
    <source>
        <dbReference type="ARBA" id="ARBA00022932"/>
    </source>
</evidence>
<dbReference type="EC" id="2.7.7.7" evidence="8"/>
<keyword evidence="3 8" id="KW-0548">Nucleotidyltransferase</keyword>
<dbReference type="GO" id="GO:0000166">
    <property type="term" value="F:nucleotide binding"/>
    <property type="evidence" value="ECO:0007669"/>
    <property type="project" value="InterPro"/>
</dbReference>
<dbReference type="PANTHER" id="PTHR33568:SF3">
    <property type="entry name" value="DNA-DIRECTED DNA POLYMERASE"/>
    <property type="match status" value="1"/>
</dbReference>
<evidence type="ECO:0000313" key="10">
    <source>
        <dbReference type="EMBL" id="QSE34014.1"/>
    </source>
</evidence>
<dbReference type="InterPro" id="IPR023211">
    <property type="entry name" value="DNA_pol_palm_dom_sf"/>
</dbReference>
<dbReference type="PROSITE" id="PS00116">
    <property type="entry name" value="DNA_POLYMERASE_B"/>
    <property type="match status" value="1"/>
</dbReference>
<sequence length="813" mass="92719">MLIILQWAVGLGTVIKKNMKKQTILNNLAMKSSATVASSPDIFLTNKGFSEISFKVANYAVTGRGLLVAIINDLYEVLKSLNKGNKYVIITRFEYADGSVKSLHNSVRVALNDLFVSLFFHFLIDVLSLKSNNYSLESSPIVKITFNFIWLNDTNKIPDHKWQDLNRSFALSSEVILMKIGNYNLSLPANNRYPTWRSTVTESDTALVVRVENIQKQHVLLVWNKETNIIELSGFAHTFVDNLQTDGHLRRTFSDGTIFYIKDGKIVLKTKAIKTSFMKPLEVPKDKEGNELPVGLFNGATLDIETVLKAGKHVPYLFSFYDGANRYSFFENEGKNLFKTMLNSRYRGRTVYAHNLSRFDIIFLFKTIGSLLNEGYKISVLKKEDKIISITIVKGKNTCLVLKDSLLLLPSSLDKLAKNFKLEVGKLVEPVYTGVGNEEYKSDSLEHYSKAIERIEDFTEWKNKIQVYCEQDCIALYDILHSFHHLVKCKWNIDITNYSTIPSLAFAIYRMHHMPEDTIPLTKGKVFDFLKQSYTGGSTEMYKPNAIDKTLYCYDVNSLYPAVMSRSLYPCGNMFQYEGDISILENYWIGETKVETKKDLYQPFLQIHHKTKSGMRTVAPNGKFSMVINSEEALNAKNSGHYSIDLANSKGYYFEKQESLFYNYVSEMYALRKEYPKSDPMNLIAKLLLNSLYGRFGMAPQTVESSFMKGDDLTTLAAKEGIKVDYQEVDKDLFFVEVDDGKIKGSQNVSLSLASAVTAHARVFMSQFKNNPNYNLYYTDTDSIFIDKPLSDAWVNDELGFMKLEYKLKDAVV</sequence>
<dbReference type="SUPFAM" id="SSF53098">
    <property type="entry name" value="Ribonuclease H-like"/>
    <property type="match status" value="1"/>
</dbReference>
<comment type="similarity">
    <text evidence="1 8">Belongs to the DNA polymerase type-B family.</text>
</comment>
<keyword evidence="2 8" id="KW-0808">Transferase</keyword>
<organism evidence="10">
    <name type="scientific">Coniophora puteana</name>
    <dbReference type="NCBI Taxonomy" id="80637"/>
    <lineage>
        <taxon>Eukaryota</taxon>
        <taxon>Fungi</taxon>
        <taxon>Dikarya</taxon>
        <taxon>Basidiomycota</taxon>
        <taxon>Agaricomycotina</taxon>
        <taxon>Agaricomycetes</taxon>
        <taxon>Agaricomycetidae</taxon>
        <taxon>Boletales</taxon>
        <taxon>Coniophorineae</taxon>
        <taxon>Coniophoraceae</taxon>
        <taxon>Coniophora</taxon>
    </lineage>
</organism>
<reference evidence="10" key="1">
    <citation type="journal article" date="2020" name="Comput. Struct. Biotechnol. J.">
        <title>The mitogenomes of two saprophytic Boletales species (Coniophora) reveals intron dynamics and accumulation of plasmid-derived and non-conserved genes.</title>
        <authorList>
            <person name="Wu P."/>
            <person name="Bao Z."/>
            <person name="Tu W."/>
            <person name="Li L."/>
            <person name="Xiong C."/>
            <person name="Jin X."/>
            <person name="Li P."/>
            <person name="Gui M."/>
            <person name="Huang W."/>
            <person name="Li Q."/>
        </authorList>
    </citation>
    <scope>NUCLEOTIDE SEQUENCE</scope>
</reference>
<dbReference type="InterPro" id="IPR012337">
    <property type="entry name" value="RNaseH-like_sf"/>
</dbReference>
<evidence type="ECO:0000256" key="4">
    <source>
        <dbReference type="ARBA" id="ARBA00022705"/>
    </source>
</evidence>
<dbReference type="EMBL" id="MT375016">
    <property type="protein sequence ID" value="QSE34014.1"/>
    <property type="molecule type" value="Genomic_DNA"/>
</dbReference>
<dbReference type="PRINTS" id="PR00106">
    <property type="entry name" value="DNAPOLB"/>
</dbReference>
<evidence type="ECO:0000256" key="1">
    <source>
        <dbReference type="ARBA" id="ARBA00005755"/>
    </source>
</evidence>
<dbReference type="Gene3D" id="3.30.420.10">
    <property type="entry name" value="Ribonuclease H-like superfamily/Ribonuclease H"/>
    <property type="match status" value="1"/>
</dbReference>
<evidence type="ECO:0000256" key="3">
    <source>
        <dbReference type="ARBA" id="ARBA00022695"/>
    </source>
</evidence>
<evidence type="ECO:0000256" key="6">
    <source>
        <dbReference type="ARBA" id="ARBA00023125"/>
    </source>
</evidence>
<evidence type="ECO:0000256" key="2">
    <source>
        <dbReference type="ARBA" id="ARBA00022679"/>
    </source>
</evidence>
<dbReference type="InterPro" id="IPR004868">
    <property type="entry name" value="DNA-dir_DNA_pol_B_mt/vir"/>
</dbReference>
<keyword evidence="6 8" id="KW-0238">DNA-binding</keyword>
<name>A0A896Z909_9AGAM</name>
<dbReference type="Gene3D" id="3.90.1600.10">
    <property type="entry name" value="Palm domain of DNA polymerase"/>
    <property type="match status" value="2"/>
</dbReference>
<keyword evidence="10" id="KW-0496">Mitochondrion</keyword>
<comment type="catalytic activity">
    <reaction evidence="7 8">
        <text>DNA(n) + a 2'-deoxyribonucleoside 5'-triphosphate = DNA(n+1) + diphosphate</text>
        <dbReference type="Rhea" id="RHEA:22508"/>
        <dbReference type="Rhea" id="RHEA-COMP:17339"/>
        <dbReference type="Rhea" id="RHEA-COMP:17340"/>
        <dbReference type="ChEBI" id="CHEBI:33019"/>
        <dbReference type="ChEBI" id="CHEBI:61560"/>
        <dbReference type="ChEBI" id="CHEBI:173112"/>
        <dbReference type="EC" id="2.7.7.7"/>
    </reaction>
</comment>
<dbReference type="GO" id="GO:0003887">
    <property type="term" value="F:DNA-directed DNA polymerase activity"/>
    <property type="evidence" value="ECO:0007669"/>
    <property type="project" value="UniProtKB-KW"/>
</dbReference>
<dbReference type="GO" id="GO:0003677">
    <property type="term" value="F:DNA binding"/>
    <property type="evidence" value="ECO:0007669"/>
    <property type="project" value="UniProtKB-KW"/>
</dbReference>
<dbReference type="InterPro" id="IPR017964">
    <property type="entry name" value="DNA-dir_DNA_pol_B_CS"/>
</dbReference>
<evidence type="ECO:0000259" key="9">
    <source>
        <dbReference type="Pfam" id="PF03175"/>
    </source>
</evidence>
<dbReference type="Pfam" id="PF03175">
    <property type="entry name" value="DNA_pol_B_2"/>
    <property type="match status" value="1"/>
</dbReference>
<gene>
    <name evidence="10" type="primary">orf813</name>
</gene>
<keyword evidence="4 8" id="KW-0235">DNA replication</keyword>
<dbReference type="SUPFAM" id="SSF56672">
    <property type="entry name" value="DNA/RNA polymerases"/>
    <property type="match status" value="1"/>
</dbReference>
<protein>
    <recommendedName>
        <fullName evidence="8">DNA polymerase</fullName>
        <ecNumber evidence="8">2.7.7.7</ecNumber>
    </recommendedName>
</protein>
<evidence type="ECO:0000256" key="8">
    <source>
        <dbReference type="RuleBase" id="RU000442"/>
    </source>
</evidence>
<geneLocation type="mitochondrion" evidence="10"/>
<dbReference type="InterPro" id="IPR006172">
    <property type="entry name" value="DNA-dir_DNA_pol_B"/>
</dbReference>
<proteinExistence type="inferred from homology"/>
<dbReference type="InterPro" id="IPR043502">
    <property type="entry name" value="DNA/RNA_pol_sf"/>
</dbReference>
<feature type="domain" description="DNA-directed DNA polymerase family B mitochondria/virus" evidence="9">
    <location>
        <begin position="343"/>
        <end position="736"/>
    </location>
</feature>
<dbReference type="Gene3D" id="1.10.287.690">
    <property type="entry name" value="Helix hairpin bin"/>
    <property type="match status" value="1"/>
</dbReference>
<dbReference type="AlphaFoldDB" id="A0A896Z909"/>